<comment type="caution">
    <text evidence="1">The sequence shown here is derived from an EMBL/GenBank/DDBJ whole genome shotgun (WGS) entry which is preliminary data.</text>
</comment>
<proteinExistence type="predicted"/>
<evidence type="ECO:0000313" key="1">
    <source>
        <dbReference type="EMBL" id="KAH8010689.1"/>
    </source>
</evidence>
<sequence>MPVLYPPILFPAGSLYLPSMKLQKPKAKLPLQLRVQTGNYWRRARIMKAFHTNVKLPDQAVLGMKGLSLSPPSFMSICIIFLSALFMNCIGVGNFSYFCI</sequence>
<gene>
    <name evidence="1" type="ORF">K3G42_011281</name>
</gene>
<reference evidence="1" key="1">
    <citation type="submission" date="2021-08" db="EMBL/GenBank/DDBJ databases">
        <title>The first chromosome-level gecko genome reveals the dynamic sex chromosomes of Neotropical dwarf geckos (Sphaerodactylidae: Sphaerodactylus).</title>
        <authorList>
            <person name="Pinto B.J."/>
            <person name="Keating S.E."/>
            <person name="Gamble T."/>
        </authorList>
    </citation>
    <scope>NUCLEOTIDE SEQUENCE</scope>
    <source>
        <strain evidence="1">TG3544</strain>
    </source>
</reference>
<keyword evidence="2" id="KW-1185">Reference proteome</keyword>
<dbReference type="Proteomes" id="UP000827872">
    <property type="component" value="Linkage Group LG11"/>
</dbReference>
<organism evidence="1 2">
    <name type="scientific">Sphaerodactylus townsendi</name>
    <dbReference type="NCBI Taxonomy" id="933632"/>
    <lineage>
        <taxon>Eukaryota</taxon>
        <taxon>Metazoa</taxon>
        <taxon>Chordata</taxon>
        <taxon>Craniata</taxon>
        <taxon>Vertebrata</taxon>
        <taxon>Euteleostomi</taxon>
        <taxon>Lepidosauria</taxon>
        <taxon>Squamata</taxon>
        <taxon>Bifurcata</taxon>
        <taxon>Gekkota</taxon>
        <taxon>Sphaerodactylidae</taxon>
        <taxon>Sphaerodactylus</taxon>
    </lineage>
</organism>
<dbReference type="EMBL" id="CM037624">
    <property type="protein sequence ID" value="KAH8010689.1"/>
    <property type="molecule type" value="Genomic_DNA"/>
</dbReference>
<name>A0ACB8FUG9_9SAUR</name>
<evidence type="ECO:0000313" key="2">
    <source>
        <dbReference type="Proteomes" id="UP000827872"/>
    </source>
</evidence>
<accession>A0ACB8FUG9</accession>
<protein>
    <submittedName>
        <fullName evidence="1">Uncharacterized protein</fullName>
    </submittedName>
</protein>